<evidence type="ECO:0000313" key="1">
    <source>
        <dbReference type="EMBL" id="EEQ66440.1"/>
    </source>
</evidence>
<dbReference type="AlphaFoldDB" id="A0A826I0J0"/>
<dbReference type="RefSeq" id="WP_003659272.1">
    <property type="nucleotide sequence ID" value="NC_022112.1"/>
</dbReference>
<proteinExistence type="predicted"/>
<name>A0A826I0J0_LACPA</name>
<dbReference type="EMBL" id="CP002391">
    <property type="protein sequence ID" value="EEQ66440.1"/>
    <property type="molecule type" value="Genomic_DNA"/>
</dbReference>
<evidence type="ECO:0000313" key="2">
    <source>
        <dbReference type="Proteomes" id="UP000015927"/>
    </source>
</evidence>
<gene>
    <name evidence="1" type="ORF">LBPG_01889</name>
</gene>
<reference evidence="1 2" key="1">
    <citation type="submission" date="2010-12" db="EMBL/GenBank/DDBJ databases">
        <title>The Genome Sequence of Lactobacillus paracasei subsp. paracasei strain 8700:2.</title>
        <authorList>
            <consortium name="The Broad Institute Genome Sequencing Platform"/>
            <person name="Ward D."/>
            <person name="Earl A."/>
            <person name="Feldgarden M."/>
            <person name="Young S.K."/>
            <person name="Gargeya S."/>
            <person name="Zeng Q."/>
            <person name="Alvarado L."/>
            <person name="Berlin A."/>
            <person name="Bochicchio J."/>
            <person name="Chapman S.B."/>
            <person name="Chen Z."/>
            <person name="Freedman E."/>
            <person name="Gellesch M."/>
            <person name="Goldberg J."/>
            <person name="Griggs A."/>
            <person name="Gujja S."/>
            <person name="Heilman E."/>
            <person name="Heiman D."/>
            <person name="Howarth C."/>
            <person name="Mehta T."/>
            <person name="Neiman D."/>
            <person name="Pearson M."/>
            <person name="Roberts A."/>
            <person name="Saif S."/>
            <person name="Shea T."/>
            <person name="Shenoy N."/>
            <person name="Sisk P."/>
            <person name="Stolte C."/>
            <person name="Sykes S."/>
            <person name="White J."/>
            <person name="Yandava C."/>
            <person name="Saulnier D."/>
            <person name="Haas B."/>
            <person name="Nusbaum C."/>
            <person name="Birren B."/>
        </authorList>
    </citation>
    <scope>NUCLEOTIDE SEQUENCE [LARGE SCALE GENOMIC DNA]</scope>
    <source>
        <strain evidence="1 2">8700:2</strain>
    </source>
</reference>
<accession>A0A826I0J0</accession>
<sequence>MRISEMNFPDILKKYRDRDVLIIFKSGKRLKTHVDEIENQLDGWDDVLFMVTADNMPTVPVDAFLKDIEDIDILN</sequence>
<dbReference type="GeneID" id="57090603"/>
<dbReference type="KEGG" id="lpi:LBPG_01889"/>
<dbReference type="Proteomes" id="UP000015927">
    <property type="component" value="Chromosome"/>
</dbReference>
<organism evidence="1 2">
    <name type="scientific">Lacticaseibacillus paracasei subsp. paracasei 8700:2</name>
    <dbReference type="NCBI Taxonomy" id="537973"/>
    <lineage>
        <taxon>Bacteria</taxon>
        <taxon>Bacillati</taxon>
        <taxon>Bacillota</taxon>
        <taxon>Bacilli</taxon>
        <taxon>Lactobacillales</taxon>
        <taxon>Lactobacillaceae</taxon>
        <taxon>Lacticaseibacillus</taxon>
    </lineage>
</organism>
<protein>
    <submittedName>
        <fullName evidence="1">Uncharacterized protein</fullName>
    </submittedName>
</protein>